<sequence>MTKHLLENCENISQDEQIEPTLDLDLPTLDSSTSDLPTSISDLSTTSELSITTLTISDLSIRDKASINHQLLKAIISSNAPLSF</sequence>
<reference evidence="1" key="1">
    <citation type="submission" date="2021-06" db="EMBL/GenBank/DDBJ databases">
        <authorList>
            <person name="Kallberg Y."/>
            <person name="Tangrot J."/>
            <person name="Rosling A."/>
        </authorList>
    </citation>
    <scope>NUCLEOTIDE SEQUENCE</scope>
    <source>
        <strain evidence="1">28 12/20/2015</strain>
    </source>
</reference>
<dbReference type="Proteomes" id="UP000789366">
    <property type="component" value="Unassembled WGS sequence"/>
</dbReference>
<name>A0ACA9RER1_9GLOM</name>
<evidence type="ECO:0000313" key="2">
    <source>
        <dbReference type="Proteomes" id="UP000789366"/>
    </source>
</evidence>
<gene>
    <name evidence="1" type="ORF">SPELUC_LOCUS17020</name>
</gene>
<accession>A0ACA9RER1</accession>
<protein>
    <submittedName>
        <fullName evidence="1">16304_t:CDS:1</fullName>
    </submittedName>
</protein>
<evidence type="ECO:0000313" key="1">
    <source>
        <dbReference type="EMBL" id="CAG8788571.1"/>
    </source>
</evidence>
<keyword evidence="2" id="KW-1185">Reference proteome</keyword>
<comment type="caution">
    <text evidence="1">The sequence shown here is derived from an EMBL/GenBank/DDBJ whole genome shotgun (WGS) entry which is preliminary data.</text>
</comment>
<feature type="non-terminal residue" evidence="1">
    <location>
        <position position="84"/>
    </location>
</feature>
<dbReference type="EMBL" id="CAJVPW010066839">
    <property type="protein sequence ID" value="CAG8788571.1"/>
    <property type="molecule type" value="Genomic_DNA"/>
</dbReference>
<proteinExistence type="predicted"/>
<organism evidence="1 2">
    <name type="scientific">Cetraspora pellucida</name>
    <dbReference type="NCBI Taxonomy" id="1433469"/>
    <lineage>
        <taxon>Eukaryota</taxon>
        <taxon>Fungi</taxon>
        <taxon>Fungi incertae sedis</taxon>
        <taxon>Mucoromycota</taxon>
        <taxon>Glomeromycotina</taxon>
        <taxon>Glomeromycetes</taxon>
        <taxon>Diversisporales</taxon>
        <taxon>Gigasporaceae</taxon>
        <taxon>Cetraspora</taxon>
    </lineage>
</organism>